<dbReference type="Gene3D" id="3.30.560.10">
    <property type="entry name" value="Glucose Oxidase, domain 3"/>
    <property type="match status" value="2"/>
</dbReference>
<feature type="chain" id="PRO_5045074312" evidence="5">
    <location>
        <begin position="19"/>
        <end position="535"/>
    </location>
</feature>
<evidence type="ECO:0000256" key="5">
    <source>
        <dbReference type="SAM" id="SignalP"/>
    </source>
</evidence>
<dbReference type="Proteomes" id="UP000695022">
    <property type="component" value="Unplaced"/>
</dbReference>
<feature type="signal peptide" evidence="5">
    <location>
        <begin position="1"/>
        <end position="18"/>
    </location>
</feature>
<comment type="cofactor">
    <cofactor evidence="1">
        <name>FAD</name>
        <dbReference type="ChEBI" id="CHEBI:57692"/>
    </cofactor>
</comment>
<feature type="domain" description="Glucose-methanol-choline oxidoreductase C-terminal" evidence="7">
    <location>
        <begin position="381"/>
        <end position="521"/>
    </location>
</feature>
<dbReference type="InterPro" id="IPR012132">
    <property type="entry name" value="GMC_OxRdtase"/>
</dbReference>
<dbReference type="SUPFAM" id="SSF51905">
    <property type="entry name" value="FAD/NAD(P)-binding domain"/>
    <property type="match status" value="1"/>
</dbReference>
<evidence type="ECO:0000256" key="4">
    <source>
        <dbReference type="ARBA" id="ARBA00022827"/>
    </source>
</evidence>
<dbReference type="Pfam" id="PF00732">
    <property type="entry name" value="GMC_oxred_N"/>
    <property type="match status" value="1"/>
</dbReference>
<evidence type="ECO:0000259" key="7">
    <source>
        <dbReference type="Pfam" id="PF05199"/>
    </source>
</evidence>
<organism evidence="8 9">
    <name type="scientific">Priapulus caudatus</name>
    <name type="common">Priapulid worm</name>
    <dbReference type="NCBI Taxonomy" id="37621"/>
    <lineage>
        <taxon>Eukaryota</taxon>
        <taxon>Metazoa</taxon>
        <taxon>Ecdysozoa</taxon>
        <taxon>Scalidophora</taxon>
        <taxon>Priapulida</taxon>
        <taxon>Priapulimorpha</taxon>
        <taxon>Priapulimorphida</taxon>
        <taxon>Priapulidae</taxon>
        <taxon>Priapulus</taxon>
    </lineage>
</organism>
<dbReference type="GeneID" id="106815356"/>
<keyword evidence="3" id="KW-0285">Flavoprotein</keyword>
<comment type="similarity">
    <text evidence="2">Belongs to the GMC oxidoreductase family.</text>
</comment>
<gene>
    <name evidence="9" type="primary">LOC106815356</name>
</gene>
<dbReference type="Pfam" id="PF05199">
    <property type="entry name" value="GMC_oxred_C"/>
    <property type="match status" value="1"/>
</dbReference>
<dbReference type="PANTHER" id="PTHR11552:SF147">
    <property type="entry name" value="CHOLINE DEHYDROGENASE, MITOCHONDRIAL"/>
    <property type="match status" value="1"/>
</dbReference>
<evidence type="ECO:0000313" key="9">
    <source>
        <dbReference type="RefSeq" id="XP_014675292.1"/>
    </source>
</evidence>
<keyword evidence="8" id="KW-1185">Reference proteome</keyword>
<dbReference type="SUPFAM" id="SSF54373">
    <property type="entry name" value="FAD-linked reductases, C-terminal domain"/>
    <property type="match status" value="1"/>
</dbReference>
<accession>A0ABM1ESX1</accession>
<sequence>MASPWLIALVTTLLVALAGIYVSYQRDTPASYLRKTTAELRTDYDYVIAGGGTAGCVLAARLSEDSDSTVLLLEAGGSELEDSLTRWLTRLPTLTPSLMLLPHLSWQYRTVPQAQAAYGFTNKQIAWPAGRMLGGSSATNYMLYTRGLSTTYDAWAAGGATGWSYADVKPFFEKVEQVIELTPTSATYFQTLTDAFLAAGKFLQRSYSNGRASIGDFYQLSSAMVDGKRWHAGIGYLFPALNRPNLHVMTHAHVTKIEVIADLPVGQNLQDHLFVPVRVTLNTSVSFTEAKVTTVSELLKYALLGTGMLTESVGMPAAGSVKLGDESTAELFLYLLNIGSTSRLYQLISGLSEEAWRRFAPGIYDPSAEGCFIAPTLVYAHARGNITLASRDPFQFPSINPQYLNNDHDVEVLIQGIRLAIKMAMTQPFQALGATYHIPDFHLCAHHPADTDALYGCIVKHIAMTMYHYAGTCKMGRSSDPATVVDPQLRVKGISGLRVVDASVMPAISGGNTMAPTLMLAEKTAVDIRQQHRSR</sequence>
<evidence type="ECO:0000256" key="2">
    <source>
        <dbReference type="ARBA" id="ARBA00010790"/>
    </source>
</evidence>
<dbReference type="InterPro" id="IPR007867">
    <property type="entry name" value="GMC_OxRtase_C"/>
</dbReference>
<dbReference type="InterPro" id="IPR036188">
    <property type="entry name" value="FAD/NAD-bd_sf"/>
</dbReference>
<dbReference type="RefSeq" id="XP_014675292.1">
    <property type="nucleotide sequence ID" value="XM_014819806.1"/>
</dbReference>
<keyword evidence="4" id="KW-0274">FAD</keyword>
<dbReference type="InterPro" id="IPR000172">
    <property type="entry name" value="GMC_OxRdtase_N"/>
</dbReference>
<dbReference type="PIRSF" id="PIRSF000137">
    <property type="entry name" value="Alcohol_oxidase"/>
    <property type="match status" value="1"/>
</dbReference>
<evidence type="ECO:0000256" key="3">
    <source>
        <dbReference type="ARBA" id="ARBA00022630"/>
    </source>
</evidence>
<reference evidence="9" key="1">
    <citation type="submission" date="2025-08" db="UniProtKB">
        <authorList>
            <consortium name="RefSeq"/>
        </authorList>
    </citation>
    <scope>IDENTIFICATION</scope>
</reference>
<protein>
    <submittedName>
        <fullName evidence="9">Glucose dehydrogenase [FAD, quinone]-like isoform X2</fullName>
    </submittedName>
</protein>
<dbReference type="PANTHER" id="PTHR11552">
    <property type="entry name" value="GLUCOSE-METHANOL-CHOLINE GMC OXIDOREDUCTASE"/>
    <property type="match status" value="1"/>
</dbReference>
<name>A0ABM1ESX1_PRICU</name>
<evidence type="ECO:0000313" key="8">
    <source>
        <dbReference type="Proteomes" id="UP000695022"/>
    </source>
</evidence>
<evidence type="ECO:0000256" key="1">
    <source>
        <dbReference type="ARBA" id="ARBA00001974"/>
    </source>
</evidence>
<dbReference type="Gene3D" id="3.50.50.60">
    <property type="entry name" value="FAD/NAD(P)-binding domain"/>
    <property type="match status" value="2"/>
</dbReference>
<evidence type="ECO:0000259" key="6">
    <source>
        <dbReference type="Pfam" id="PF00732"/>
    </source>
</evidence>
<keyword evidence="5" id="KW-0732">Signal</keyword>
<proteinExistence type="inferred from homology"/>
<feature type="domain" description="Glucose-methanol-choline oxidoreductase N-terminal" evidence="6">
    <location>
        <begin position="44"/>
        <end position="257"/>
    </location>
</feature>